<evidence type="ECO:0000259" key="10">
    <source>
        <dbReference type="Pfam" id="PF22638"/>
    </source>
</evidence>
<keyword evidence="11" id="KW-0969">Cilium</keyword>
<evidence type="ECO:0000259" key="9">
    <source>
        <dbReference type="Pfam" id="PF06429"/>
    </source>
</evidence>
<dbReference type="InterPro" id="IPR002371">
    <property type="entry name" value="FlgK"/>
</dbReference>
<dbReference type="PANTHER" id="PTHR30033:SF1">
    <property type="entry name" value="FLAGELLAR HOOK-ASSOCIATED PROTEIN 1"/>
    <property type="match status" value="1"/>
</dbReference>
<reference evidence="11 12" key="1">
    <citation type="submission" date="2018-07" db="EMBL/GenBank/DDBJ databases">
        <title>Genomic Encyclopedia of Type Strains, Phase IV (KMG-IV): sequencing the most valuable type-strain genomes for metagenomic binning, comparative biology and taxonomic classification.</title>
        <authorList>
            <person name="Goeker M."/>
        </authorList>
    </citation>
    <scope>NUCLEOTIDE SEQUENCE [LARGE SCALE GENOMIC DNA]</scope>
    <source>
        <strain evidence="11 12">DSM 14324</strain>
    </source>
</reference>
<dbReference type="GO" id="GO:0005198">
    <property type="term" value="F:structural molecule activity"/>
    <property type="evidence" value="ECO:0007669"/>
    <property type="project" value="UniProtKB-UniRule"/>
</dbReference>
<dbReference type="RefSeq" id="WP_115853251.1">
    <property type="nucleotide sequence ID" value="NZ_QRDJ01000006.1"/>
</dbReference>
<dbReference type="GO" id="GO:0044780">
    <property type="term" value="P:bacterial-type flagellum assembly"/>
    <property type="evidence" value="ECO:0007669"/>
    <property type="project" value="InterPro"/>
</dbReference>
<dbReference type="GO" id="GO:0005576">
    <property type="term" value="C:extracellular region"/>
    <property type="evidence" value="ECO:0007669"/>
    <property type="project" value="UniProtKB-SubCell"/>
</dbReference>
<dbReference type="OrthoDB" id="9802553at2"/>
<evidence type="ECO:0000313" key="12">
    <source>
        <dbReference type="Proteomes" id="UP000256334"/>
    </source>
</evidence>
<keyword evidence="6 7" id="KW-0975">Bacterial flagellum</keyword>
<dbReference type="AlphaFoldDB" id="A0A3D9DZX7"/>
<name>A0A3D9DZX7_9GAMM</name>
<keyword evidence="11" id="KW-0966">Cell projection</keyword>
<evidence type="ECO:0000259" key="8">
    <source>
        <dbReference type="Pfam" id="PF00460"/>
    </source>
</evidence>
<evidence type="ECO:0000313" key="11">
    <source>
        <dbReference type="EMBL" id="REC96336.1"/>
    </source>
</evidence>
<evidence type="ECO:0000256" key="7">
    <source>
        <dbReference type="RuleBase" id="RU362065"/>
    </source>
</evidence>
<evidence type="ECO:0000256" key="4">
    <source>
        <dbReference type="ARBA" id="ARBA00016244"/>
    </source>
</evidence>
<dbReference type="SUPFAM" id="SSF64518">
    <property type="entry name" value="Phase 1 flagellin"/>
    <property type="match status" value="1"/>
</dbReference>
<dbReference type="Pfam" id="PF06429">
    <property type="entry name" value="Flg_bbr_C"/>
    <property type="match status" value="1"/>
</dbReference>
<comment type="caution">
    <text evidence="11">The sequence shown here is derived from an EMBL/GenBank/DDBJ whole genome shotgun (WGS) entry which is preliminary data.</text>
</comment>
<evidence type="ECO:0000256" key="1">
    <source>
        <dbReference type="ARBA" id="ARBA00004365"/>
    </source>
</evidence>
<gene>
    <name evidence="7" type="primary">flgK</name>
    <name evidence="11" type="ORF">C8D72_1021</name>
</gene>
<dbReference type="InterPro" id="IPR001444">
    <property type="entry name" value="Flag_bb_rod_N"/>
</dbReference>
<sequence length="553" mass="58433">MSGSLMGSALSGLRAAQIGLNTTSNNIANVNTEGYNRQITGLAESKGTSAGGLFAGSGVSVTGVQRQYQQYLSTQLNEANSELGASQSHLAQMSQIDNLLGDGDAGLNRQMQTFFAGMQTMANNPADTSARQAMLGNAESMTAQFRATDSYLKNMSDNTVAQMGGAVDEINSYSKQIATLNVQITQTQAKTGTPPNDMLDQRDLLVAKMSELTGVSVVDQDGQYMVSLSTGQALVAGKQVQSLQMVASEDDPTRQVVALKASDGNLFELDESRLAGGTLGGLVQFRNQSLEPTQQRLDQMAHALTTRLNDLQTGGYDLDDKAGKNFFTTSTPGVVASRSNSSDVVPTVSFRESAKSESDPEGTAEISKVSTSNYKLTMTSDTEYSLVRLDNGQAVNADEVGLDITLPEGMINGDTFVIKPLDNAAGQLSVSSDMTPEGIAARGSLSEGVRGNSNALAMANIQNEKLINGSTSLNTAYASMVSDVGNKTATLKSSNASQTQISQELKSAQQSVSGVNIDEEAANMLKYQQLYTASAQMIRASSEMFNALIGIMR</sequence>
<dbReference type="Proteomes" id="UP000256334">
    <property type="component" value="Unassembled WGS sequence"/>
</dbReference>
<dbReference type="Pfam" id="PF00460">
    <property type="entry name" value="Flg_bb_rod"/>
    <property type="match status" value="1"/>
</dbReference>
<keyword evidence="12" id="KW-1185">Reference proteome</keyword>
<feature type="domain" description="Flagellar basal-body/hook protein C-terminal" evidence="9">
    <location>
        <begin position="512"/>
        <end position="549"/>
    </location>
</feature>
<dbReference type="Pfam" id="PF22638">
    <property type="entry name" value="FlgK_D1"/>
    <property type="match status" value="1"/>
</dbReference>
<dbReference type="PANTHER" id="PTHR30033">
    <property type="entry name" value="FLAGELLAR HOOK-ASSOCIATED PROTEIN 1"/>
    <property type="match status" value="1"/>
</dbReference>
<dbReference type="InterPro" id="IPR053927">
    <property type="entry name" value="FlgK_helical"/>
</dbReference>
<dbReference type="InterPro" id="IPR010930">
    <property type="entry name" value="Flg_bb/hook_C_dom"/>
</dbReference>
<dbReference type="PRINTS" id="PR01005">
    <property type="entry name" value="FLGHOOKAP1"/>
</dbReference>
<keyword evidence="5 7" id="KW-0964">Secreted</keyword>
<comment type="subcellular location">
    <subcellularLocation>
        <location evidence="1 7">Bacterial flagellum</location>
    </subcellularLocation>
    <subcellularLocation>
        <location evidence="2 7">Secreted</location>
    </subcellularLocation>
</comment>
<dbReference type="EMBL" id="QRDJ01000006">
    <property type="protein sequence ID" value="REC96336.1"/>
    <property type="molecule type" value="Genomic_DNA"/>
</dbReference>
<organism evidence="11 12">
    <name type="scientific">Kushneria indalinina DSM 14324</name>
    <dbReference type="NCBI Taxonomy" id="1122140"/>
    <lineage>
        <taxon>Bacteria</taxon>
        <taxon>Pseudomonadati</taxon>
        <taxon>Pseudomonadota</taxon>
        <taxon>Gammaproteobacteria</taxon>
        <taxon>Oceanospirillales</taxon>
        <taxon>Halomonadaceae</taxon>
        <taxon>Kushneria</taxon>
    </lineage>
</organism>
<evidence type="ECO:0000256" key="6">
    <source>
        <dbReference type="ARBA" id="ARBA00023143"/>
    </source>
</evidence>
<feature type="domain" description="Flagellar hook-associated protein FlgK helical" evidence="10">
    <location>
        <begin position="93"/>
        <end position="327"/>
    </location>
</feature>
<evidence type="ECO:0000256" key="2">
    <source>
        <dbReference type="ARBA" id="ARBA00004613"/>
    </source>
</evidence>
<evidence type="ECO:0000256" key="5">
    <source>
        <dbReference type="ARBA" id="ARBA00022525"/>
    </source>
</evidence>
<protein>
    <recommendedName>
        <fullName evidence="4 7">Flagellar hook-associated protein 1</fullName>
        <shortName evidence="7">HAP1</shortName>
    </recommendedName>
</protein>
<keyword evidence="11" id="KW-0282">Flagellum</keyword>
<evidence type="ECO:0000256" key="3">
    <source>
        <dbReference type="ARBA" id="ARBA00009677"/>
    </source>
</evidence>
<comment type="similarity">
    <text evidence="3 7">Belongs to the flagella basal body rod proteins family.</text>
</comment>
<accession>A0A3D9DZX7</accession>
<dbReference type="GO" id="GO:0009424">
    <property type="term" value="C:bacterial-type flagellum hook"/>
    <property type="evidence" value="ECO:0007669"/>
    <property type="project" value="UniProtKB-UniRule"/>
</dbReference>
<proteinExistence type="inferred from homology"/>
<feature type="domain" description="Flagellar basal body rod protein N-terminal" evidence="8">
    <location>
        <begin position="8"/>
        <end position="35"/>
    </location>
</feature>
<dbReference type="NCBIfam" id="TIGR02492">
    <property type="entry name" value="flgK_ends"/>
    <property type="match status" value="1"/>
</dbReference>